<sequence>MNALSSIEAEKIYRKRIDSETPRIMNKEQKKLSEERIKKANEYAKKMREKQKVSC</sequence>
<dbReference type="RefSeq" id="WP_009524675.1">
    <property type="nucleotide sequence ID" value="NZ_JBQNBP010000043.1"/>
</dbReference>
<protein>
    <submittedName>
        <fullName evidence="1">Uncharacterized protein</fullName>
    </submittedName>
</protein>
<dbReference type="BioCyc" id="EBAC796937-HMP:GMGH-439-MONOMER"/>
<dbReference type="HOGENOM" id="CLU_3028226_0_0_9"/>
<reference evidence="1 2" key="1">
    <citation type="submission" date="2011-08" db="EMBL/GenBank/DDBJ databases">
        <title>The Genome Sequence of Eubacteriaceae bacterium ACC19a.</title>
        <authorList>
            <consortium name="The Broad Institute Genome Sequencing Platform"/>
            <person name="Earl A."/>
            <person name="Ward D."/>
            <person name="Feldgarden M."/>
            <person name="Gevers D."/>
            <person name="Sizova M."/>
            <person name="Hazen A."/>
            <person name="Epstein S."/>
            <person name="Young S.K."/>
            <person name="Zeng Q."/>
            <person name="Gargeya S."/>
            <person name="Fitzgerald M."/>
            <person name="Haas B."/>
            <person name="Abouelleil A."/>
            <person name="Alvarado L."/>
            <person name="Arachchi H.M."/>
            <person name="Berlin A."/>
            <person name="Brown A."/>
            <person name="Chapman S.B."/>
            <person name="Chen Z."/>
            <person name="Dunbar C."/>
            <person name="Freedman E."/>
            <person name="Gearin G."/>
            <person name="Gellesch M."/>
            <person name="Goldberg J."/>
            <person name="Griggs A."/>
            <person name="Gujja S."/>
            <person name="Heiman D."/>
            <person name="Howarth C."/>
            <person name="Larson L."/>
            <person name="Lui A."/>
            <person name="MacDonald P.J.P."/>
            <person name="Montmayeur A."/>
            <person name="Murphy C."/>
            <person name="Neiman D."/>
            <person name="Pearson M."/>
            <person name="Priest M."/>
            <person name="Roberts A."/>
            <person name="Saif S."/>
            <person name="Shea T."/>
            <person name="Shenoy N."/>
            <person name="Sisk P."/>
            <person name="Stolte C."/>
            <person name="Sykes S."/>
            <person name="Wortman J."/>
            <person name="Nusbaum C."/>
            <person name="Birren B."/>
        </authorList>
    </citation>
    <scope>NUCLEOTIDE SEQUENCE [LARGE SCALE GENOMIC DNA]</scope>
    <source>
        <strain evidence="1 2">ACC19a</strain>
    </source>
</reference>
<name>G9X215_9FIRM</name>
<evidence type="ECO:0000313" key="1">
    <source>
        <dbReference type="EMBL" id="EHL13138.1"/>
    </source>
</evidence>
<dbReference type="AlphaFoldDB" id="G9X215"/>
<dbReference type="EMBL" id="AFZE01000045">
    <property type="protein sequence ID" value="EHL13138.1"/>
    <property type="molecule type" value="Genomic_DNA"/>
</dbReference>
<evidence type="ECO:0000313" key="2">
    <source>
        <dbReference type="Proteomes" id="UP000006437"/>
    </source>
</evidence>
<organism evidence="1 2">
    <name type="scientific">Peptoanaerobacter stomatis</name>
    <dbReference type="NCBI Taxonomy" id="796937"/>
    <lineage>
        <taxon>Bacteria</taxon>
        <taxon>Bacillati</taxon>
        <taxon>Bacillota</taxon>
        <taxon>Clostridia</taxon>
        <taxon>Peptostreptococcales</taxon>
        <taxon>Filifactoraceae</taxon>
        <taxon>Peptoanaerobacter</taxon>
    </lineage>
</organism>
<proteinExistence type="predicted"/>
<gene>
    <name evidence="1" type="ORF">HMPREF9629_00438</name>
</gene>
<accession>G9X215</accession>
<dbReference type="Proteomes" id="UP000006437">
    <property type="component" value="Unassembled WGS sequence"/>
</dbReference>
<comment type="caution">
    <text evidence="1">The sequence shown here is derived from an EMBL/GenBank/DDBJ whole genome shotgun (WGS) entry which is preliminary data.</text>
</comment>